<evidence type="ECO:0000313" key="6">
    <source>
        <dbReference type="EMBL" id="MDM5452401.1"/>
    </source>
</evidence>
<dbReference type="Proteomes" id="UP000309170">
    <property type="component" value="Unassembled WGS sequence"/>
</dbReference>
<dbReference type="EMBL" id="VNKI01000002">
    <property type="protein sequence ID" value="TVX83314.1"/>
    <property type="molecule type" value="Genomic_DNA"/>
</dbReference>
<dbReference type="SMART" id="SM00420">
    <property type="entry name" value="HTH_DEOR"/>
    <property type="match status" value="1"/>
</dbReference>
<reference evidence="4" key="6">
    <citation type="submission" date="2021-11" db="EMBL/GenBank/DDBJ databases">
        <authorList>
            <person name="Bulgarelli D."/>
        </authorList>
    </citation>
    <scope>NUCLEOTIDE SEQUENCE</scope>
    <source>
        <strain evidence="4">Bi133</strain>
    </source>
</reference>
<dbReference type="Proteomes" id="UP001234602">
    <property type="component" value="Unassembled WGS sequence"/>
</dbReference>
<dbReference type="EMBL" id="SZNT01000271">
    <property type="protein sequence ID" value="TKH09466.1"/>
    <property type="molecule type" value="Genomic_DNA"/>
</dbReference>
<dbReference type="Gene3D" id="1.10.10.10">
    <property type="entry name" value="Winged helix-like DNA-binding domain superfamily/Winged helix DNA-binding domain"/>
    <property type="match status" value="1"/>
</dbReference>
<evidence type="ECO:0000313" key="13">
    <source>
        <dbReference type="Proteomes" id="UP000309170"/>
    </source>
</evidence>
<dbReference type="EMBL" id="JAUUTP010000031">
    <property type="protein sequence ID" value="MDP1420986.1"/>
    <property type="molecule type" value="Genomic_DNA"/>
</dbReference>
<organism evidence="10 14">
    <name type="scientific">Peribacillus simplex</name>
    <dbReference type="NCBI Taxonomy" id="1478"/>
    <lineage>
        <taxon>Bacteria</taxon>
        <taxon>Bacillati</taxon>
        <taxon>Bacillota</taxon>
        <taxon>Bacilli</taxon>
        <taxon>Bacillales</taxon>
        <taxon>Bacillaceae</taxon>
        <taxon>Peribacillus</taxon>
    </lineage>
</organism>
<dbReference type="Proteomes" id="UP000789326">
    <property type="component" value="Unassembled WGS sequence"/>
</dbReference>
<proteinExistence type="predicted"/>
<accession>A0A098FKE8</accession>
<reference evidence="7" key="8">
    <citation type="submission" date="2023-07" db="EMBL/GenBank/DDBJ databases">
        <title>Murine gut Bacillus species.</title>
        <authorList>
            <person name="Gutman E."/>
            <person name="Hashuel R."/>
            <person name="Litvak Y."/>
        </authorList>
    </citation>
    <scope>NUCLEOTIDE SEQUENCE</scope>
    <source>
        <strain evidence="7">RU283</strain>
    </source>
</reference>
<dbReference type="EMBL" id="CAKKMG010000005">
    <property type="protein sequence ID" value="CAH0150604.1"/>
    <property type="molecule type" value="Genomic_DNA"/>
</dbReference>
<keyword evidence="1" id="KW-0805">Transcription regulation</keyword>
<reference evidence="9 13" key="4">
    <citation type="journal article" date="2019" name="Environ. Microbiol.">
        <title>An active ?-lactamase is a part of an orchestrated cell wall stress resistance network of Bacillus subtilis and related rhizosphere species.</title>
        <authorList>
            <person name="Bucher T."/>
            <person name="Keren-Paz A."/>
            <person name="Hausser J."/>
            <person name="Olender T."/>
            <person name="Cytryn E."/>
            <person name="Kolodkin-Gal I."/>
        </authorList>
    </citation>
    <scope>NUCLEOTIDE SEQUENCE [LARGE SCALE GENOMIC DNA]</scope>
    <source>
        <strain evidence="9 13">I4</strain>
    </source>
</reference>
<dbReference type="EMBL" id="JAUCEY010000008">
    <property type="protein sequence ID" value="MDM5452401.1"/>
    <property type="molecule type" value="Genomic_DNA"/>
</dbReference>
<reference evidence="5 11" key="1">
    <citation type="journal article" date="2014" name="Genome Announc.">
        <title>Genome Sequence of Bacillus simplex Strain P558, Isolated from a Human Fecal Sample.</title>
        <authorList>
            <person name="Croce O."/>
            <person name="Hugon P."/>
            <person name="Lagier J.C."/>
            <person name="Bibi F."/>
            <person name="Robert C."/>
            <person name="Azhar E.I."/>
            <person name="Raoult D."/>
            <person name="Fournier P.E."/>
        </authorList>
    </citation>
    <scope>NUCLEOTIDE SEQUENCE [LARGE SCALE GENOMIC DNA]</scope>
    <source>
        <strain evidence="5 11">P558</strain>
    </source>
</reference>
<keyword evidence="11" id="KW-1185">Reference proteome</keyword>
<dbReference type="Proteomes" id="UP000182110">
    <property type="component" value="Unassembled WGS sequence"/>
</dbReference>
<dbReference type="Proteomes" id="UP001178277">
    <property type="component" value="Unassembled WGS sequence"/>
</dbReference>
<evidence type="ECO:0000313" key="14">
    <source>
        <dbReference type="Proteomes" id="UP000317770"/>
    </source>
</evidence>
<dbReference type="KEGG" id="bsj:UP17_18765"/>
<dbReference type="InterPro" id="IPR001034">
    <property type="entry name" value="DeoR_HTH"/>
</dbReference>
<evidence type="ECO:0000313" key="4">
    <source>
        <dbReference type="EMBL" id="CAH0150604.1"/>
    </source>
</evidence>
<evidence type="ECO:0000256" key="1">
    <source>
        <dbReference type="ARBA" id="ARBA00023015"/>
    </source>
</evidence>
<evidence type="ECO:0000313" key="12">
    <source>
        <dbReference type="Proteomes" id="UP000185829"/>
    </source>
</evidence>
<evidence type="ECO:0000313" key="10">
    <source>
        <dbReference type="EMBL" id="TVX83314.1"/>
    </source>
</evidence>
<gene>
    <name evidence="4" type="primary">ytzE</name>
    <name evidence="5" type="ORF">BN1180_04391</name>
    <name evidence="9" type="ORF">FC678_17205</name>
    <name evidence="10" type="ORF">FQP34_03660</name>
    <name evidence="7" type="ORF">Q8G35_22040</name>
    <name evidence="6" type="ORF">QUF89_09425</name>
    <name evidence="8" type="ORF">SAMN05878482_101338</name>
    <name evidence="4" type="ORF">SRABI133_00698</name>
</gene>
<dbReference type="PROSITE" id="PS51000">
    <property type="entry name" value="HTH_DEOR_2"/>
    <property type="match status" value="1"/>
</dbReference>
<keyword evidence="2" id="KW-0804">Transcription</keyword>
<evidence type="ECO:0000313" key="5">
    <source>
        <dbReference type="EMBL" id="CEG34196.1"/>
    </source>
</evidence>
<dbReference type="Proteomes" id="UP000317770">
    <property type="component" value="Unassembled WGS sequence"/>
</dbReference>
<dbReference type="EMBL" id="FTMX01000001">
    <property type="protein sequence ID" value="SIQ09904.1"/>
    <property type="molecule type" value="Genomic_DNA"/>
</dbReference>
<dbReference type="GO" id="GO:0003700">
    <property type="term" value="F:DNA-binding transcription factor activity"/>
    <property type="evidence" value="ECO:0007669"/>
    <property type="project" value="InterPro"/>
</dbReference>
<evidence type="ECO:0000313" key="8">
    <source>
        <dbReference type="EMBL" id="SIQ09904.1"/>
    </source>
</evidence>
<dbReference type="EMBL" id="CCXW01000001">
    <property type="protein sequence ID" value="CEG34196.1"/>
    <property type="molecule type" value="Genomic_DNA"/>
</dbReference>
<dbReference type="RefSeq" id="WP_034309346.1">
    <property type="nucleotide sequence ID" value="NZ_CABIYS010000002.1"/>
</dbReference>
<dbReference type="STRING" id="1478.UP17_18765"/>
<reference evidence="6" key="7">
    <citation type="submission" date="2023-06" db="EMBL/GenBank/DDBJ databases">
        <title>Comparative genomics of Bacillaceae isolates and their secondary metabolite potential.</title>
        <authorList>
            <person name="Song L."/>
            <person name="Nielsen L.J."/>
            <person name="Mohite O."/>
            <person name="Xu X."/>
            <person name="Weber T."/>
            <person name="Kovacs A.T."/>
        </authorList>
    </citation>
    <scope>NUCLEOTIDE SEQUENCE</scope>
    <source>
        <strain evidence="6">D8_B_37</strain>
    </source>
</reference>
<evidence type="ECO:0000313" key="9">
    <source>
        <dbReference type="EMBL" id="TKH09466.1"/>
    </source>
</evidence>
<reference evidence="5" key="2">
    <citation type="submission" date="2014-10" db="EMBL/GenBank/DDBJ databases">
        <authorList>
            <person name="Urmite Genomes"/>
        </authorList>
    </citation>
    <scope>NUCLEOTIDE SEQUENCE</scope>
    <source>
        <strain evidence="5">P558</strain>
    </source>
</reference>
<name>A0A098FKE8_9BACI</name>
<reference evidence="8 12" key="3">
    <citation type="submission" date="2017-01" db="EMBL/GenBank/DDBJ databases">
        <authorList>
            <person name="Varghese N."/>
            <person name="Submissions S."/>
        </authorList>
    </citation>
    <scope>NUCLEOTIDE SEQUENCE [LARGE SCALE GENOMIC DNA]</scope>
    <source>
        <strain evidence="8 12">RUG2-6</strain>
    </source>
</reference>
<dbReference type="Pfam" id="PF08220">
    <property type="entry name" value="HTH_DeoR"/>
    <property type="match status" value="1"/>
</dbReference>
<evidence type="ECO:0000313" key="7">
    <source>
        <dbReference type="EMBL" id="MDP1420986.1"/>
    </source>
</evidence>
<comment type="caution">
    <text evidence="10">The sequence shown here is derived from an EMBL/GenBank/DDBJ whole genome shotgun (WGS) entry which is preliminary data.</text>
</comment>
<feature type="domain" description="HTH deoR-type" evidence="3">
    <location>
        <begin position="8"/>
        <end position="63"/>
    </location>
</feature>
<evidence type="ECO:0000313" key="11">
    <source>
        <dbReference type="Proteomes" id="UP000182110"/>
    </source>
</evidence>
<evidence type="ECO:0000256" key="2">
    <source>
        <dbReference type="ARBA" id="ARBA00023163"/>
    </source>
</evidence>
<dbReference type="OrthoDB" id="2353732at2"/>
<dbReference type="Proteomes" id="UP000185829">
    <property type="component" value="Unassembled WGS sequence"/>
</dbReference>
<dbReference type="eggNOG" id="COG1349">
    <property type="taxonomic scope" value="Bacteria"/>
</dbReference>
<dbReference type="AlphaFoldDB" id="A0A098FKE8"/>
<sequence>MKPSTNRMLTRIKSVYMFISNNGTVSTQELVEEFGITPRTVQRDLNVLAYNDLVQSPSRGLWTTTSKKVKMSS</sequence>
<protein>
    <submittedName>
        <fullName evidence="10">DeoR family transcriptional regulator</fullName>
    </submittedName>
    <submittedName>
        <fullName evidence="8">DeoR-like helix-turn-helix domain-containing protein</fullName>
    </submittedName>
    <submittedName>
        <fullName evidence="4">HTH-type transcriptional regulator YtzE</fullName>
    </submittedName>
</protein>
<dbReference type="InterPro" id="IPR036390">
    <property type="entry name" value="WH_DNA-bd_sf"/>
</dbReference>
<reference evidence="10 14" key="5">
    <citation type="submission" date="2019-07" db="EMBL/GenBank/DDBJ databases">
        <title>Genome assembly of Bacillus simplex strain GGC-P6A.</title>
        <authorList>
            <person name="Jennings M.E."/>
            <person name="Barton H.A."/>
        </authorList>
    </citation>
    <scope>NUCLEOTIDE SEQUENCE [LARGE SCALE GENOMIC DNA]</scope>
    <source>
        <strain evidence="10 14">GGC-P6A</strain>
    </source>
</reference>
<dbReference type="SUPFAM" id="SSF46785">
    <property type="entry name" value="Winged helix' DNA-binding domain"/>
    <property type="match status" value="1"/>
</dbReference>
<evidence type="ECO:0000259" key="3">
    <source>
        <dbReference type="PROSITE" id="PS51000"/>
    </source>
</evidence>
<dbReference type="GeneID" id="56474831"/>
<dbReference type="InterPro" id="IPR036388">
    <property type="entry name" value="WH-like_DNA-bd_sf"/>
</dbReference>